<keyword evidence="1" id="KW-0812">Transmembrane</keyword>
<organism evidence="2 3">
    <name type="scientific">Nocardioides lianchengensis</name>
    <dbReference type="NCBI Taxonomy" id="1045774"/>
    <lineage>
        <taxon>Bacteria</taxon>
        <taxon>Bacillati</taxon>
        <taxon>Actinomycetota</taxon>
        <taxon>Actinomycetes</taxon>
        <taxon>Propionibacteriales</taxon>
        <taxon>Nocardioidaceae</taxon>
        <taxon>Nocardioides</taxon>
    </lineage>
</organism>
<protein>
    <submittedName>
        <fullName evidence="2">Uncharacterized protein</fullName>
    </submittedName>
</protein>
<evidence type="ECO:0000313" key="2">
    <source>
        <dbReference type="EMBL" id="SDC96325.1"/>
    </source>
</evidence>
<dbReference type="AlphaFoldDB" id="A0A1G6QX14"/>
<dbReference type="EMBL" id="FMZM01000005">
    <property type="protein sequence ID" value="SDC96325.1"/>
    <property type="molecule type" value="Genomic_DNA"/>
</dbReference>
<keyword evidence="1" id="KW-1133">Transmembrane helix</keyword>
<keyword evidence="3" id="KW-1185">Reference proteome</keyword>
<feature type="transmembrane region" description="Helical" evidence="1">
    <location>
        <begin position="63"/>
        <end position="82"/>
    </location>
</feature>
<reference evidence="2 3" key="1">
    <citation type="submission" date="2016-10" db="EMBL/GenBank/DDBJ databases">
        <authorList>
            <person name="de Groot N.N."/>
        </authorList>
    </citation>
    <scope>NUCLEOTIDE SEQUENCE [LARGE SCALE GENOMIC DNA]</scope>
    <source>
        <strain evidence="2 3">CGMCC 4.6858</strain>
    </source>
</reference>
<sequence length="110" mass="12556">MSKERQLRRAEREREAAVVAAARAAEAERRERREARLRVVTSRLPRRRPRAGGVLAERRRKQVWATGLLLLLANVLVVAFSTGWAERALALAITPLAAPVLYTMLFRRRT</sequence>
<accession>A0A1G6QX14</accession>
<keyword evidence="1" id="KW-0472">Membrane</keyword>
<name>A0A1G6QX14_9ACTN</name>
<feature type="transmembrane region" description="Helical" evidence="1">
    <location>
        <begin position="88"/>
        <end position="106"/>
    </location>
</feature>
<evidence type="ECO:0000256" key="1">
    <source>
        <dbReference type="SAM" id="Phobius"/>
    </source>
</evidence>
<evidence type="ECO:0000313" key="3">
    <source>
        <dbReference type="Proteomes" id="UP000199034"/>
    </source>
</evidence>
<dbReference type="Proteomes" id="UP000199034">
    <property type="component" value="Unassembled WGS sequence"/>
</dbReference>
<dbReference type="RefSeq" id="WP_090854706.1">
    <property type="nucleotide sequence ID" value="NZ_FMZM01000005.1"/>
</dbReference>
<gene>
    <name evidence="2" type="ORF">SAMN05421872_10546</name>
</gene>
<dbReference type="STRING" id="1045774.SAMN05421872_10546"/>
<proteinExistence type="predicted"/>